<organism evidence="2 3">
    <name type="scientific">Candidatus Blackburnbacteria bacterium RIFCSPHIGHO2_01_FULL_43_15b</name>
    <dbReference type="NCBI Taxonomy" id="1797513"/>
    <lineage>
        <taxon>Bacteria</taxon>
        <taxon>Candidatus Blackburniibacteriota</taxon>
    </lineage>
</organism>
<proteinExistence type="predicted"/>
<dbReference type="EMBL" id="MHBW01000032">
    <property type="protein sequence ID" value="OGY08021.1"/>
    <property type="molecule type" value="Genomic_DNA"/>
</dbReference>
<dbReference type="AlphaFoldDB" id="A0A1G1UY60"/>
<name>A0A1G1UY60_9BACT</name>
<keyword evidence="1" id="KW-0175">Coiled coil</keyword>
<feature type="coiled-coil region" evidence="1">
    <location>
        <begin position="25"/>
        <end position="52"/>
    </location>
</feature>
<accession>A0A1G1UY60</accession>
<protein>
    <submittedName>
        <fullName evidence="2">Uncharacterized protein</fullName>
    </submittedName>
</protein>
<evidence type="ECO:0000256" key="1">
    <source>
        <dbReference type="SAM" id="Coils"/>
    </source>
</evidence>
<sequence length="62" mass="7535">MKNQTWYYLTSLFVRCLQPNLFVSMANLQLEQMGSEMKIEKLEEKEQEEKQKIFLQTTQKIF</sequence>
<comment type="caution">
    <text evidence="2">The sequence shown here is derived from an EMBL/GenBank/DDBJ whole genome shotgun (WGS) entry which is preliminary data.</text>
</comment>
<dbReference type="Proteomes" id="UP000177967">
    <property type="component" value="Unassembled WGS sequence"/>
</dbReference>
<reference evidence="2 3" key="1">
    <citation type="journal article" date="2016" name="Nat. Commun.">
        <title>Thousands of microbial genomes shed light on interconnected biogeochemical processes in an aquifer system.</title>
        <authorList>
            <person name="Anantharaman K."/>
            <person name="Brown C.T."/>
            <person name="Hug L.A."/>
            <person name="Sharon I."/>
            <person name="Castelle C.J."/>
            <person name="Probst A.J."/>
            <person name="Thomas B.C."/>
            <person name="Singh A."/>
            <person name="Wilkins M.J."/>
            <person name="Karaoz U."/>
            <person name="Brodie E.L."/>
            <person name="Williams K.H."/>
            <person name="Hubbard S.S."/>
            <person name="Banfield J.F."/>
        </authorList>
    </citation>
    <scope>NUCLEOTIDE SEQUENCE [LARGE SCALE GENOMIC DNA]</scope>
</reference>
<evidence type="ECO:0000313" key="2">
    <source>
        <dbReference type="EMBL" id="OGY08021.1"/>
    </source>
</evidence>
<evidence type="ECO:0000313" key="3">
    <source>
        <dbReference type="Proteomes" id="UP000177967"/>
    </source>
</evidence>
<gene>
    <name evidence="2" type="ORF">A2782_02060</name>
</gene>